<sequence>MKKTILAIMILMVMLLATACGGRGEASGGSDGSSDNGNAVTIEASNWEFDKAEYTVPAGDVTVNLKNADGFHGIVIEGTDISIEGDGSKTANLKAGEYTIRCSVICGEGHTEMVAKLIVQ</sequence>
<gene>
    <name evidence="2" type="ORF">SAMN05877753_102613</name>
</gene>
<dbReference type="EMBL" id="OAOP01000002">
    <property type="protein sequence ID" value="SNX68597.1"/>
    <property type="molecule type" value="Genomic_DNA"/>
</dbReference>
<evidence type="ECO:0000313" key="3">
    <source>
        <dbReference type="Proteomes" id="UP000219546"/>
    </source>
</evidence>
<evidence type="ECO:0000313" key="2">
    <source>
        <dbReference type="EMBL" id="SNX68597.1"/>
    </source>
</evidence>
<evidence type="ECO:0000256" key="1">
    <source>
        <dbReference type="SAM" id="SignalP"/>
    </source>
</evidence>
<proteinExistence type="predicted"/>
<feature type="chain" id="PRO_5038995203" description="Cytochrome c oxidase subunit 2" evidence="1">
    <location>
        <begin position="20"/>
        <end position="120"/>
    </location>
</feature>
<name>A0A285CM21_9BACI</name>
<dbReference type="Proteomes" id="UP000219546">
    <property type="component" value="Unassembled WGS sequence"/>
</dbReference>
<dbReference type="PROSITE" id="PS51257">
    <property type="entry name" value="PROKAR_LIPOPROTEIN"/>
    <property type="match status" value="1"/>
</dbReference>
<keyword evidence="3" id="KW-1185">Reference proteome</keyword>
<protein>
    <recommendedName>
        <fullName evidence="4">Cytochrome c oxidase subunit 2</fullName>
    </recommendedName>
</protein>
<dbReference type="SUPFAM" id="SSF49503">
    <property type="entry name" value="Cupredoxins"/>
    <property type="match status" value="1"/>
</dbReference>
<keyword evidence="1" id="KW-0732">Signal</keyword>
<dbReference type="OrthoDB" id="279535at2"/>
<reference evidence="2 3" key="1">
    <citation type="submission" date="2017-08" db="EMBL/GenBank/DDBJ databases">
        <authorList>
            <person name="de Groot N.N."/>
        </authorList>
    </citation>
    <scope>NUCLEOTIDE SEQUENCE [LARGE SCALE GENOMIC DNA]</scope>
    <source>
        <strain evidence="2 3">JC228</strain>
    </source>
</reference>
<accession>A0A285CM21</accession>
<dbReference type="InterPro" id="IPR008972">
    <property type="entry name" value="Cupredoxin"/>
</dbReference>
<dbReference type="Gene3D" id="2.60.40.420">
    <property type="entry name" value="Cupredoxins - blue copper proteins"/>
    <property type="match status" value="1"/>
</dbReference>
<feature type="signal peptide" evidence="1">
    <location>
        <begin position="1"/>
        <end position="19"/>
    </location>
</feature>
<dbReference type="AlphaFoldDB" id="A0A285CM21"/>
<dbReference type="RefSeq" id="WP_097157774.1">
    <property type="nucleotide sequence ID" value="NZ_JBEPMQ010000001.1"/>
</dbReference>
<evidence type="ECO:0008006" key="4">
    <source>
        <dbReference type="Google" id="ProtNLM"/>
    </source>
</evidence>
<organism evidence="2 3">
    <name type="scientific">Bacillus oleivorans</name>
    <dbReference type="NCBI Taxonomy" id="1448271"/>
    <lineage>
        <taxon>Bacteria</taxon>
        <taxon>Bacillati</taxon>
        <taxon>Bacillota</taxon>
        <taxon>Bacilli</taxon>
        <taxon>Bacillales</taxon>
        <taxon>Bacillaceae</taxon>
        <taxon>Bacillus</taxon>
    </lineage>
</organism>